<name>A0ACC4EBD6_PURLI</name>
<sequence>MSQAHPHDFKGNVVSSIAPQTCRTWHQSHSVTMVITKEQHQFDSHASSYQKRKLGVALTQEGHFGPALTALYIGISGTFGDNDEATVALSIHDSVYLVDFAVEQITLNDAMRPGDDLVAEKILSEITKYEHENFVKFVGAGLSTMMKYMSPSLCSRLWLELDIVPIVMRPESDNTTKNLWDVKLVDEQADSMARKCIMRFGPSMAPLLQVGHRGIVQTDSAFRAHLLTMADYKTTCGTATWEAILTYAGKLRDKGTKIAFFSSTPQGGGVALMRHALVRFSRVLGVDLTWYGRGVSPEDQRITDQEKESVVEWIVDNAHRYWLSEGGPLRPPEEGGADVIVVDDPQMPGLIPLIKRLTPNRPVLYRSHIQIRSDLIEVPGSPQADIWDYIWSRVQLADMFISHPIPKFVPLNVPRAKVAYMPAATDWLDGLNKPLSRWDTAYYGHIYNMQCQSQRVPELAWPKRRYIAQVARFDPSKGIPTVIDAYAEFRRLCNDAGITDPPQLCICGHGSIDDPDASAIFDQAMEKLEDEYPHLIDDCSVIRLEPNDQLLNAIIANAHVVLQLSTREGFEVKVSEALHAGRPVIATLAGGIPLQVQDGINGFLVKPSDWRGVARHLIELFGDEILHRRMSDAARKGVSDEVGTVGNALSWYYLANEWVERGPKMGLSGGQRWVNDMAREKAEKPYVEGENRLPREFTKEQVTVGRVDHVAE</sequence>
<accession>A0ACC4EBD6</accession>
<proteinExistence type="predicted"/>
<reference evidence="1" key="1">
    <citation type="submission" date="2024-12" db="EMBL/GenBank/DDBJ databases">
        <title>Comparative genomics and development of molecular markers within Purpureocillium lilacinum and among Purpureocillium species.</title>
        <authorList>
            <person name="Yeh Z.-Y."/>
            <person name="Ni N.-T."/>
            <person name="Lo P.-H."/>
            <person name="Mushyakhwo K."/>
            <person name="Lin C.-F."/>
            <person name="Nai Y.-S."/>
        </authorList>
    </citation>
    <scope>NUCLEOTIDE SEQUENCE</scope>
    <source>
        <strain evidence="1">NCHU-NPUST-175</strain>
    </source>
</reference>
<dbReference type="EMBL" id="JBGNUJ010000002">
    <property type="protein sequence ID" value="KAL3965622.1"/>
    <property type="molecule type" value="Genomic_DNA"/>
</dbReference>
<keyword evidence="2" id="KW-1185">Reference proteome</keyword>
<evidence type="ECO:0000313" key="2">
    <source>
        <dbReference type="Proteomes" id="UP001638806"/>
    </source>
</evidence>
<evidence type="ECO:0000313" key="1">
    <source>
        <dbReference type="EMBL" id="KAL3965622.1"/>
    </source>
</evidence>
<organism evidence="1 2">
    <name type="scientific">Purpureocillium lilacinum</name>
    <name type="common">Paecilomyces lilacinus</name>
    <dbReference type="NCBI Taxonomy" id="33203"/>
    <lineage>
        <taxon>Eukaryota</taxon>
        <taxon>Fungi</taxon>
        <taxon>Dikarya</taxon>
        <taxon>Ascomycota</taxon>
        <taxon>Pezizomycotina</taxon>
        <taxon>Sordariomycetes</taxon>
        <taxon>Hypocreomycetidae</taxon>
        <taxon>Hypocreales</taxon>
        <taxon>Ophiocordycipitaceae</taxon>
        <taxon>Purpureocillium</taxon>
    </lineage>
</organism>
<protein>
    <submittedName>
        <fullName evidence="1">Uncharacterized protein</fullName>
    </submittedName>
</protein>
<comment type="caution">
    <text evidence="1">The sequence shown here is derived from an EMBL/GenBank/DDBJ whole genome shotgun (WGS) entry which is preliminary data.</text>
</comment>
<dbReference type="Proteomes" id="UP001638806">
    <property type="component" value="Unassembled WGS sequence"/>
</dbReference>
<gene>
    <name evidence="1" type="ORF">ACCO45_002626</name>
</gene>